<gene>
    <name evidence="3" type="ORF">IMCC3135_27985</name>
</gene>
<comment type="similarity">
    <text evidence="2">Belongs to the bacterial solute-binding protein 1 family.</text>
</comment>
<organism evidence="3 4">
    <name type="scientific">Granulosicoccus antarcticus IMCC3135</name>
    <dbReference type="NCBI Taxonomy" id="1192854"/>
    <lineage>
        <taxon>Bacteria</taxon>
        <taxon>Pseudomonadati</taxon>
        <taxon>Pseudomonadota</taxon>
        <taxon>Gammaproteobacteria</taxon>
        <taxon>Chromatiales</taxon>
        <taxon>Granulosicoccaceae</taxon>
        <taxon>Granulosicoccus</taxon>
    </lineage>
</organism>
<protein>
    <recommendedName>
        <fullName evidence="5">Erythritol/L-threitol-binding protein</fullName>
    </recommendedName>
</protein>
<dbReference type="AlphaFoldDB" id="A0A2Z2NWD1"/>
<comment type="subcellular location">
    <subcellularLocation>
        <location evidence="1">Periplasm</location>
    </subcellularLocation>
</comment>
<dbReference type="EMBL" id="CP018632">
    <property type="protein sequence ID" value="ASJ75649.1"/>
    <property type="molecule type" value="Genomic_DNA"/>
</dbReference>
<name>A0A2Z2NWD1_9GAMM</name>
<keyword evidence="4" id="KW-1185">Reference proteome</keyword>
<dbReference type="KEGG" id="gai:IMCC3135_27985"/>
<evidence type="ECO:0000256" key="2">
    <source>
        <dbReference type="ARBA" id="ARBA00008520"/>
    </source>
</evidence>
<dbReference type="PROSITE" id="PS51318">
    <property type="entry name" value="TAT"/>
    <property type="match status" value="1"/>
</dbReference>
<reference evidence="3 4" key="1">
    <citation type="submission" date="2016-12" db="EMBL/GenBank/DDBJ databases">
        <authorList>
            <person name="Song W.-J."/>
            <person name="Kurnit D.M."/>
        </authorList>
    </citation>
    <scope>NUCLEOTIDE SEQUENCE [LARGE SCALE GENOMIC DNA]</scope>
    <source>
        <strain evidence="3 4">IMCC3135</strain>
    </source>
</reference>
<evidence type="ECO:0008006" key="5">
    <source>
        <dbReference type="Google" id="ProtNLM"/>
    </source>
</evidence>
<dbReference type="InterPro" id="IPR006059">
    <property type="entry name" value="SBP"/>
</dbReference>
<dbReference type="Gene3D" id="3.40.190.10">
    <property type="entry name" value="Periplasmic binding protein-like II"/>
    <property type="match status" value="1"/>
</dbReference>
<proteinExistence type="inferred from homology"/>
<dbReference type="Proteomes" id="UP000250079">
    <property type="component" value="Chromosome"/>
</dbReference>
<dbReference type="OrthoDB" id="4393730at2"/>
<evidence type="ECO:0000313" key="4">
    <source>
        <dbReference type="Proteomes" id="UP000250079"/>
    </source>
</evidence>
<dbReference type="PANTHER" id="PTHR43649:SF12">
    <property type="entry name" value="DIACETYLCHITOBIOSE BINDING PROTEIN DASA"/>
    <property type="match status" value="1"/>
</dbReference>
<dbReference type="GO" id="GO:0042597">
    <property type="term" value="C:periplasmic space"/>
    <property type="evidence" value="ECO:0007669"/>
    <property type="project" value="UniProtKB-SubCell"/>
</dbReference>
<dbReference type="RefSeq" id="WP_088920542.1">
    <property type="nucleotide sequence ID" value="NZ_CP018632.1"/>
</dbReference>
<dbReference type="InterPro" id="IPR050490">
    <property type="entry name" value="Bact_solute-bd_prot1"/>
</dbReference>
<sequence length="507" mass="54961">MSSEYPMSASRRRFIQQMAVGAVGLGAGAESLFAQSAATLPPSINDLTPDSVLRWIDSGDQKAVFFKAFFEQYARERGVEIVYDPLPWNEIAKVVPLGVRNKTAHDVFVLPQNSNPADAVREGWVQPYDDFIPDIETWKAGFPEGAFLPGINVFDGKTYGLPFTSNKRQTTHLLFNRAYLHDAGFDPEQKALTHSEFREAALKITQNGKGRYFGFILGGSQIGRWAAITRDIGRLAGASAGADSVIEADIDFRTGQFVFDSDQYIEAVELLIALQKDGSMFPGVMGVNAPQARAFMPQGAAGMILQGPWNIPTWESQNPDFDFGIGSAPLPDEGPASMLTIGQGATTTNTMWLWSGSQNGAIAGDIFHYLGTLEGQIAWANIVGAGDPPIMPEAIEKADMSVRAKAILQQFNEQIRVGPNPVVGTPALAEVASAFQAPDQSFALTVQGLVGGQLTDVAKQMKALKVSYEDAMDQAFDKVRANGTDVSRDDLVFANWDPAKDFGSKDY</sequence>
<dbReference type="InterPro" id="IPR006311">
    <property type="entry name" value="TAT_signal"/>
</dbReference>
<dbReference type="PANTHER" id="PTHR43649">
    <property type="entry name" value="ARABINOSE-BINDING PROTEIN-RELATED"/>
    <property type="match status" value="1"/>
</dbReference>
<dbReference type="SUPFAM" id="SSF53850">
    <property type="entry name" value="Periplasmic binding protein-like II"/>
    <property type="match status" value="1"/>
</dbReference>
<accession>A0A2Z2NWD1</accession>
<evidence type="ECO:0000313" key="3">
    <source>
        <dbReference type="EMBL" id="ASJ75649.1"/>
    </source>
</evidence>
<evidence type="ECO:0000256" key="1">
    <source>
        <dbReference type="ARBA" id="ARBA00004418"/>
    </source>
</evidence>
<dbReference type="Pfam" id="PF01547">
    <property type="entry name" value="SBP_bac_1"/>
    <property type="match status" value="1"/>
</dbReference>